<proteinExistence type="predicted"/>
<feature type="compositionally biased region" description="Basic residues" evidence="1">
    <location>
        <begin position="34"/>
        <end position="43"/>
    </location>
</feature>
<comment type="caution">
    <text evidence="2">The sequence shown here is derived from an EMBL/GenBank/DDBJ whole genome shotgun (WGS) entry which is preliminary data.</text>
</comment>
<dbReference type="Proteomes" id="UP000256862">
    <property type="component" value="Unassembled WGS sequence"/>
</dbReference>
<name>A0A375FNV4_9BURK</name>
<protein>
    <submittedName>
        <fullName evidence="2">Uncharacterized protein</fullName>
    </submittedName>
</protein>
<dbReference type="EMBL" id="OGUS01000072">
    <property type="protein sequence ID" value="SPC07382.1"/>
    <property type="molecule type" value="Genomic_DNA"/>
</dbReference>
<evidence type="ECO:0000313" key="2">
    <source>
        <dbReference type="EMBL" id="SPC07382.1"/>
    </source>
</evidence>
<evidence type="ECO:0000256" key="1">
    <source>
        <dbReference type="SAM" id="MobiDB-lite"/>
    </source>
</evidence>
<accession>A0A375FNV4</accession>
<sequence length="97" mass="10983">MHACTGIDEALRHACQDSLTPARESAPAGGCPRLRWHPSHRQRPAGIREGSQDRRHQPCRPSARGCMPPCPPSCWPHSRPLRMRPMRPPPSRIRRGR</sequence>
<organism evidence="2 3">
    <name type="scientific">Cupriavidus oxalaticus</name>
    <dbReference type="NCBI Taxonomy" id="96344"/>
    <lineage>
        <taxon>Bacteria</taxon>
        <taxon>Pseudomonadati</taxon>
        <taxon>Pseudomonadota</taxon>
        <taxon>Betaproteobacteria</taxon>
        <taxon>Burkholderiales</taxon>
        <taxon>Burkholderiaceae</taxon>
        <taxon>Cupriavidus</taxon>
    </lineage>
</organism>
<gene>
    <name evidence="2" type="ORF">CO2235_U660005</name>
</gene>
<feature type="region of interest" description="Disordered" evidence="1">
    <location>
        <begin position="20"/>
        <end position="97"/>
    </location>
</feature>
<reference evidence="3" key="1">
    <citation type="submission" date="2018-01" db="EMBL/GenBank/DDBJ databases">
        <authorList>
            <person name="Gaut B.S."/>
            <person name="Morton B.R."/>
            <person name="Clegg M.T."/>
            <person name="Duvall M.R."/>
        </authorList>
    </citation>
    <scope>NUCLEOTIDE SEQUENCE [LARGE SCALE GENOMIC DNA]</scope>
</reference>
<dbReference type="AlphaFoldDB" id="A0A375FNV4"/>
<evidence type="ECO:0000313" key="3">
    <source>
        <dbReference type="Proteomes" id="UP000256862"/>
    </source>
</evidence>